<comment type="caution">
    <text evidence="3">The sequence shown here is derived from an EMBL/GenBank/DDBJ whole genome shotgun (WGS) entry which is preliminary data.</text>
</comment>
<protein>
    <submittedName>
        <fullName evidence="3">Uncharacterized protein</fullName>
    </submittedName>
</protein>
<dbReference type="AlphaFoldDB" id="A0AAD7I2R6"/>
<feature type="compositionally biased region" description="Basic and acidic residues" evidence="1">
    <location>
        <begin position="116"/>
        <end position="126"/>
    </location>
</feature>
<dbReference type="EMBL" id="JARKIB010000136">
    <property type="protein sequence ID" value="KAJ7733806.1"/>
    <property type="molecule type" value="Genomic_DNA"/>
</dbReference>
<feature type="compositionally biased region" description="Basic and acidic residues" evidence="1">
    <location>
        <begin position="152"/>
        <end position="167"/>
    </location>
</feature>
<proteinExistence type="predicted"/>
<feature type="region of interest" description="Disordered" evidence="1">
    <location>
        <begin position="109"/>
        <end position="171"/>
    </location>
</feature>
<feature type="chain" id="PRO_5042226058" evidence="2">
    <location>
        <begin position="25"/>
        <end position="281"/>
    </location>
</feature>
<organism evidence="3 4">
    <name type="scientific">Mycena metata</name>
    <dbReference type="NCBI Taxonomy" id="1033252"/>
    <lineage>
        <taxon>Eukaryota</taxon>
        <taxon>Fungi</taxon>
        <taxon>Dikarya</taxon>
        <taxon>Basidiomycota</taxon>
        <taxon>Agaricomycotina</taxon>
        <taxon>Agaricomycetes</taxon>
        <taxon>Agaricomycetidae</taxon>
        <taxon>Agaricales</taxon>
        <taxon>Marasmiineae</taxon>
        <taxon>Mycenaceae</taxon>
        <taxon>Mycena</taxon>
    </lineage>
</organism>
<accession>A0AAD7I2R6</accession>
<evidence type="ECO:0000313" key="4">
    <source>
        <dbReference type="Proteomes" id="UP001215598"/>
    </source>
</evidence>
<keyword evidence="2" id="KW-0732">Signal</keyword>
<sequence>MLVANPSGLKLLVYLSECLAFGDATEAEMADDDFTVGARGLECSRDLLRRRLLGSLVPRISGLNPRTGWSQVLGITLLCTMFWHLRVNPGGTLVLSGVRGAPWRQNLTANVRRKKLDPGEMRTERGKSHHSPAAGGGAPARSDQGAGSDPVFCERRPGRERQDEHGKPQHSHSLPKFLLWQLLNDPGIFRILFWASFDKTGGTVHQTLKRLRDEAAASSHAAGRYSSPFITHRETALRTGHLAALDPPAVHQGKKGKLKAEGTAECKFPGSPIGPNRLNLG</sequence>
<feature type="region of interest" description="Disordered" evidence="1">
    <location>
        <begin position="261"/>
        <end position="281"/>
    </location>
</feature>
<reference evidence="3" key="1">
    <citation type="submission" date="2023-03" db="EMBL/GenBank/DDBJ databases">
        <title>Massive genome expansion in bonnet fungi (Mycena s.s.) driven by repeated elements and novel gene families across ecological guilds.</title>
        <authorList>
            <consortium name="Lawrence Berkeley National Laboratory"/>
            <person name="Harder C.B."/>
            <person name="Miyauchi S."/>
            <person name="Viragh M."/>
            <person name="Kuo A."/>
            <person name="Thoen E."/>
            <person name="Andreopoulos B."/>
            <person name="Lu D."/>
            <person name="Skrede I."/>
            <person name="Drula E."/>
            <person name="Henrissat B."/>
            <person name="Morin E."/>
            <person name="Kohler A."/>
            <person name="Barry K."/>
            <person name="LaButti K."/>
            <person name="Morin E."/>
            <person name="Salamov A."/>
            <person name="Lipzen A."/>
            <person name="Mereny Z."/>
            <person name="Hegedus B."/>
            <person name="Baldrian P."/>
            <person name="Stursova M."/>
            <person name="Weitz H."/>
            <person name="Taylor A."/>
            <person name="Grigoriev I.V."/>
            <person name="Nagy L.G."/>
            <person name="Martin F."/>
            <person name="Kauserud H."/>
        </authorList>
    </citation>
    <scope>NUCLEOTIDE SEQUENCE</scope>
    <source>
        <strain evidence="3">CBHHK182m</strain>
    </source>
</reference>
<name>A0AAD7I2R6_9AGAR</name>
<evidence type="ECO:0000256" key="2">
    <source>
        <dbReference type="SAM" id="SignalP"/>
    </source>
</evidence>
<evidence type="ECO:0000313" key="3">
    <source>
        <dbReference type="EMBL" id="KAJ7733806.1"/>
    </source>
</evidence>
<keyword evidence="4" id="KW-1185">Reference proteome</keyword>
<dbReference type="Proteomes" id="UP001215598">
    <property type="component" value="Unassembled WGS sequence"/>
</dbReference>
<feature type="signal peptide" evidence="2">
    <location>
        <begin position="1"/>
        <end position="24"/>
    </location>
</feature>
<gene>
    <name evidence="3" type="ORF">B0H16DRAFT_1768206</name>
</gene>
<evidence type="ECO:0000256" key="1">
    <source>
        <dbReference type="SAM" id="MobiDB-lite"/>
    </source>
</evidence>